<feature type="transmembrane region" description="Helical" evidence="5">
    <location>
        <begin position="403"/>
        <end position="420"/>
    </location>
</feature>
<dbReference type="PANTHER" id="PTHR37422:SF13">
    <property type="entry name" value="LIPOPOLYSACCHARIDE BIOSYNTHESIS PROTEIN PA4999-RELATED"/>
    <property type="match status" value="1"/>
</dbReference>
<evidence type="ECO:0000256" key="2">
    <source>
        <dbReference type="ARBA" id="ARBA00022692"/>
    </source>
</evidence>
<dbReference type="PANTHER" id="PTHR37422">
    <property type="entry name" value="TEICHURONIC ACID BIOSYNTHESIS PROTEIN TUAE"/>
    <property type="match status" value="1"/>
</dbReference>
<feature type="transmembrane region" description="Helical" evidence="5">
    <location>
        <begin position="78"/>
        <end position="94"/>
    </location>
</feature>
<dbReference type="Proteomes" id="UP000598350">
    <property type="component" value="Unassembled WGS sequence"/>
</dbReference>
<evidence type="ECO:0000259" key="6">
    <source>
        <dbReference type="Pfam" id="PF04932"/>
    </source>
</evidence>
<evidence type="ECO:0000256" key="1">
    <source>
        <dbReference type="ARBA" id="ARBA00004141"/>
    </source>
</evidence>
<dbReference type="InterPro" id="IPR007016">
    <property type="entry name" value="O-antigen_ligase-rel_domated"/>
</dbReference>
<dbReference type="EMBL" id="JABTCG010000011">
    <property type="protein sequence ID" value="MBD0852589.1"/>
    <property type="molecule type" value="Genomic_DNA"/>
</dbReference>
<organism evidence="7 8">
    <name type="scientific">Maribacter arenosus</name>
    <dbReference type="NCBI Taxonomy" id="1854708"/>
    <lineage>
        <taxon>Bacteria</taxon>
        <taxon>Pseudomonadati</taxon>
        <taxon>Bacteroidota</taxon>
        <taxon>Flavobacteriia</taxon>
        <taxon>Flavobacteriales</taxon>
        <taxon>Flavobacteriaceae</taxon>
        <taxon>Maribacter</taxon>
    </lineage>
</organism>
<sequence length="457" mass="52309">MNDFSKLFNFKIDEAQMPYFYIYFVIAGIIALYLLIKSGSKYKFELFFVSFYLLTGNINALLTIKIPGFSFFEIQPERLLFFILSFFLARKMFFSKEKLQFTLNKSIPWFEVALYAYVIMLAISALYNIPETGVVDAVISIYDAIAFLVIMISFRLMADKPSYDLIGKSIIIGAVASSLISLVQLVIDPYFLRIGDNREAFGSFLRSNGMFSTEYFNSYYLIIAIVWTLTTIKNNLLKISLVALFSLGVISSFQRMSWVILALVLLTYLVFIKKMALEKLFFTGLALIAIILSISIFYYQDIMKSSLIKERLSERVDSRAGYYAMVLDNIGKKPVFGYGNLKNEVYYVNLMRITGDRDRATATTGDLHSGYFSALFLYGIPASIFFTLFVILSVLYYSKSLNIDLYFVLPFLVSILYMIGNLTNNFLFLKYISILYAVHIGIGMGINRIKERLAFVN</sequence>
<accession>A0ABR7VG21</accession>
<comment type="subcellular location">
    <subcellularLocation>
        <location evidence="1">Membrane</location>
        <topology evidence="1">Multi-pass membrane protein</topology>
    </subcellularLocation>
</comment>
<evidence type="ECO:0000256" key="3">
    <source>
        <dbReference type="ARBA" id="ARBA00022989"/>
    </source>
</evidence>
<comment type="caution">
    <text evidence="7">The sequence shown here is derived from an EMBL/GenBank/DDBJ whole genome shotgun (WGS) entry which is preliminary data.</text>
</comment>
<feature type="transmembrane region" description="Helical" evidence="5">
    <location>
        <begin position="170"/>
        <end position="192"/>
    </location>
</feature>
<evidence type="ECO:0000256" key="5">
    <source>
        <dbReference type="SAM" id="Phobius"/>
    </source>
</evidence>
<feature type="transmembrane region" description="Helical" evidence="5">
    <location>
        <begin position="212"/>
        <end position="229"/>
    </location>
</feature>
<keyword evidence="7" id="KW-0436">Ligase</keyword>
<proteinExistence type="predicted"/>
<evidence type="ECO:0000313" key="7">
    <source>
        <dbReference type="EMBL" id="MBD0852589.1"/>
    </source>
</evidence>
<keyword evidence="4 5" id="KW-0472">Membrane</keyword>
<keyword evidence="3 5" id="KW-1133">Transmembrane helix</keyword>
<keyword evidence="8" id="KW-1185">Reference proteome</keyword>
<reference evidence="7 8" key="1">
    <citation type="submission" date="2020-05" db="EMBL/GenBank/DDBJ databases">
        <title>The draft genome sequence of Maribacter arenosus CAU 1321.</title>
        <authorList>
            <person name="Mu L."/>
        </authorList>
    </citation>
    <scope>NUCLEOTIDE SEQUENCE [LARGE SCALE GENOMIC DNA]</scope>
    <source>
        <strain evidence="7 8">CAU 1321</strain>
    </source>
</reference>
<keyword evidence="2 5" id="KW-0812">Transmembrane</keyword>
<protein>
    <submittedName>
        <fullName evidence="7">O-antigen ligase family protein</fullName>
    </submittedName>
</protein>
<dbReference type="GO" id="GO:0016874">
    <property type="term" value="F:ligase activity"/>
    <property type="evidence" value="ECO:0007669"/>
    <property type="project" value="UniProtKB-KW"/>
</dbReference>
<name>A0ABR7VG21_9FLAO</name>
<feature type="transmembrane region" description="Helical" evidence="5">
    <location>
        <begin position="139"/>
        <end position="158"/>
    </location>
</feature>
<feature type="transmembrane region" description="Helical" evidence="5">
    <location>
        <begin position="48"/>
        <end position="72"/>
    </location>
</feature>
<feature type="transmembrane region" description="Helical" evidence="5">
    <location>
        <begin position="20"/>
        <end position="36"/>
    </location>
</feature>
<gene>
    <name evidence="7" type="ORF">HPE63_18075</name>
</gene>
<feature type="transmembrane region" description="Helical" evidence="5">
    <location>
        <begin position="375"/>
        <end position="396"/>
    </location>
</feature>
<feature type="transmembrane region" description="Helical" evidence="5">
    <location>
        <begin position="106"/>
        <end position="127"/>
    </location>
</feature>
<feature type="transmembrane region" description="Helical" evidence="5">
    <location>
        <begin position="280"/>
        <end position="299"/>
    </location>
</feature>
<evidence type="ECO:0000313" key="8">
    <source>
        <dbReference type="Proteomes" id="UP000598350"/>
    </source>
</evidence>
<dbReference type="InterPro" id="IPR051533">
    <property type="entry name" value="WaaL-like"/>
</dbReference>
<evidence type="ECO:0000256" key="4">
    <source>
        <dbReference type="ARBA" id="ARBA00023136"/>
    </source>
</evidence>
<feature type="domain" description="O-antigen ligase-related" evidence="6">
    <location>
        <begin position="242"/>
        <end position="386"/>
    </location>
</feature>
<dbReference type="RefSeq" id="WP_188315707.1">
    <property type="nucleotide sequence ID" value="NZ_JABTCG010000011.1"/>
</dbReference>
<dbReference type="Pfam" id="PF04932">
    <property type="entry name" value="Wzy_C"/>
    <property type="match status" value="1"/>
</dbReference>